<sequence>MTRTYPLTPNQLSEATANEVLTFIKSPTLLARRLGEILTAQQFLGLFLLQGRYTLQGGAIAVPKNEKIRTDRRAATVAPGAEYQLTTLSREEYEIYTASKEGIATEITDEEVGRSARQPLDDAMQFFQTELTFESDEMAIGVIQSSVSQTMAAGATWSNGKQVLRDALRVRAKIRALKLGYSIDTVVLNGEQYAEVIPDLLDVLPDSDRTALTGDFPTIGGFTWVAADDDGFTDPLFADRKRLGGIAREKIPSPEYRPVGGDTGVEIASIRDVKADKTRIQARNAHVPIVTNPLAGITVTGTGA</sequence>
<protein>
    <recommendedName>
        <fullName evidence="3">Major capsid protein</fullName>
    </recommendedName>
</protein>
<gene>
    <name evidence="1" type="ORF">H9634_01115</name>
</gene>
<evidence type="ECO:0000313" key="2">
    <source>
        <dbReference type="Proteomes" id="UP000651517"/>
    </source>
</evidence>
<name>A0ABR8WQM0_9MICO</name>
<evidence type="ECO:0008006" key="3">
    <source>
        <dbReference type="Google" id="ProtNLM"/>
    </source>
</evidence>
<dbReference type="EMBL" id="JACSPY010000001">
    <property type="protein sequence ID" value="MBD8019384.1"/>
    <property type="molecule type" value="Genomic_DNA"/>
</dbReference>
<accession>A0ABR8WQM0</accession>
<evidence type="ECO:0000313" key="1">
    <source>
        <dbReference type="EMBL" id="MBD8019384.1"/>
    </source>
</evidence>
<dbReference type="Proteomes" id="UP000651517">
    <property type="component" value="Unassembled WGS sequence"/>
</dbReference>
<keyword evidence="2" id="KW-1185">Reference proteome</keyword>
<reference evidence="1 2" key="1">
    <citation type="submission" date="2020-08" db="EMBL/GenBank/DDBJ databases">
        <title>A Genomic Blueprint of the Chicken Gut Microbiome.</title>
        <authorList>
            <person name="Gilroy R."/>
            <person name="Ravi A."/>
            <person name="Getino M."/>
            <person name="Pursley I."/>
            <person name="Horton D.L."/>
            <person name="Alikhan N.-F."/>
            <person name="Baker D."/>
            <person name="Gharbi K."/>
            <person name="Hall N."/>
            <person name="Watson M."/>
            <person name="Adriaenssens E.M."/>
            <person name="Foster-Nyarko E."/>
            <person name="Jarju S."/>
            <person name="Secka A."/>
            <person name="Antonio M."/>
            <person name="Oren A."/>
            <person name="Chaudhuri R."/>
            <person name="La Ragione R.M."/>
            <person name="Hildebrand F."/>
            <person name="Pallen M.J."/>
        </authorList>
    </citation>
    <scope>NUCLEOTIDE SEQUENCE [LARGE SCALE GENOMIC DNA]</scope>
    <source>
        <strain evidence="1 2">Re57</strain>
    </source>
</reference>
<proteinExistence type="predicted"/>
<dbReference type="RefSeq" id="WP_191724986.1">
    <property type="nucleotide sequence ID" value="NZ_JACSPY010000001.1"/>
</dbReference>
<organism evidence="1 2">
    <name type="scientific">Brevibacterium gallinarum</name>
    <dbReference type="NCBI Taxonomy" id="2762220"/>
    <lineage>
        <taxon>Bacteria</taxon>
        <taxon>Bacillati</taxon>
        <taxon>Actinomycetota</taxon>
        <taxon>Actinomycetes</taxon>
        <taxon>Micrococcales</taxon>
        <taxon>Brevibacteriaceae</taxon>
        <taxon>Brevibacterium</taxon>
    </lineage>
</organism>
<comment type="caution">
    <text evidence="1">The sequence shown here is derived from an EMBL/GenBank/DDBJ whole genome shotgun (WGS) entry which is preliminary data.</text>
</comment>
<dbReference type="Pfam" id="PF25209">
    <property type="entry name" value="Phage_capsid_4"/>
    <property type="match status" value="1"/>
</dbReference>